<feature type="region of interest" description="Disordered" evidence="1">
    <location>
        <begin position="118"/>
        <end position="143"/>
    </location>
</feature>
<dbReference type="SUPFAM" id="SSF52980">
    <property type="entry name" value="Restriction endonuclease-like"/>
    <property type="match status" value="1"/>
</dbReference>
<dbReference type="EMBL" id="SNWD01000013">
    <property type="protein sequence ID" value="TDN79248.1"/>
    <property type="molecule type" value="Genomic_DNA"/>
</dbReference>
<evidence type="ECO:0000313" key="4">
    <source>
        <dbReference type="Proteomes" id="UP000295493"/>
    </source>
</evidence>
<dbReference type="GO" id="GO:0004519">
    <property type="term" value="F:endonuclease activity"/>
    <property type="evidence" value="ECO:0007669"/>
    <property type="project" value="UniProtKB-KW"/>
</dbReference>
<dbReference type="InterPro" id="IPR047216">
    <property type="entry name" value="Endonuclease_DUF559_bact"/>
</dbReference>
<keyword evidence="3" id="KW-0540">Nuclease</keyword>
<dbReference type="CDD" id="cd01038">
    <property type="entry name" value="Endonuclease_DUF559"/>
    <property type="match status" value="1"/>
</dbReference>
<keyword evidence="3" id="KW-0378">Hydrolase</keyword>
<gene>
    <name evidence="3" type="ORF">EV664_11326</name>
</gene>
<dbReference type="InterPro" id="IPR011335">
    <property type="entry name" value="Restrct_endonuc-II-like"/>
</dbReference>
<proteinExistence type="predicted"/>
<name>A0A4V3BSF8_9SPHN</name>
<organism evidence="3 4">
    <name type="scientific">Stakelama pacifica</name>
    <dbReference type="NCBI Taxonomy" id="517720"/>
    <lineage>
        <taxon>Bacteria</taxon>
        <taxon>Pseudomonadati</taxon>
        <taxon>Pseudomonadota</taxon>
        <taxon>Alphaproteobacteria</taxon>
        <taxon>Sphingomonadales</taxon>
        <taxon>Sphingomonadaceae</taxon>
        <taxon>Stakelama</taxon>
    </lineage>
</organism>
<keyword evidence="3" id="KW-0255">Endonuclease</keyword>
<dbReference type="Gene3D" id="3.40.960.10">
    <property type="entry name" value="VSR Endonuclease"/>
    <property type="match status" value="1"/>
</dbReference>
<evidence type="ECO:0000313" key="3">
    <source>
        <dbReference type="EMBL" id="TDN79248.1"/>
    </source>
</evidence>
<feature type="domain" description="DUF559" evidence="2">
    <location>
        <begin position="13"/>
        <end position="115"/>
    </location>
</feature>
<dbReference type="InterPro" id="IPR007569">
    <property type="entry name" value="DUF559"/>
</dbReference>
<evidence type="ECO:0000256" key="1">
    <source>
        <dbReference type="SAM" id="MobiDB-lite"/>
    </source>
</evidence>
<comment type="caution">
    <text evidence="3">The sequence shown here is derived from an EMBL/GenBank/DDBJ whole genome shotgun (WGS) entry which is preliminary data.</text>
</comment>
<dbReference type="Pfam" id="PF04480">
    <property type="entry name" value="DUF559"/>
    <property type="match status" value="1"/>
</dbReference>
<dbReference type="Proteomes" id="UP000295493">
    <property type="component" value="Unassembled WGS sequence"/>
</dbReference>
<sequence length="143" mass="16078">MGKAARVTNPATLTTHARHMRNNPTEWEKRLWRHLSNSQLSGYKFRRQSVIGPFVCDFLCPAKALIIEIDGDTHDMESDARRDTTLSELGYRTLRFTNAEVRNNMTGVLEHILATANATPDRWPGRPHPNPSPNGEGLDIATS</sequence>
<dbReference type="AlphaFoldDB" id="A0A4V3BSF8"/>
<accession>A0A4V3BSF8</accession>
<dbReference type="PANTHER" id="PTHR38590:SF1">
    <property type="entry name" value="BLL0828 PROTEIN"/>
    <property type="match status" value="1"/>
</dbReference>
<dbReference type="PANTHER" id="PTHR38590">
    <property type="entry name" value="BLL0828 PROTEIN"/>
    <property type="match status" value="1"/>
</dbReference>
<evidence type="ECO:0000259" key="2">
    <source>
        <dbReference type="Pfam" id="PF04480"/>
    </source>
</evidence>
<protein>
    <submittedName>
        <fullName evidence="3">Very-short-patch-repair endonuclease</fullName>
    </submittedName>
</protein>
<reference evidence="3 4" key="1">
    <citation type="submission" date="2019-03" db="EMBL/GenBank/DDBJ databases">
        <title>Genomic Encyclopedia of Type Strains, Phase IV (KMG-IV): sequencing the most valuable type-strain genomes for metagenomic binning, comparative biology and taxonomic classification.</title>
        <authorList>
            <person name="Goeker M."/>
        </authorList>
    </citation>
    <scope>NUCLEOTIDE SEQUENCE [LARGE SCALE GENOMIC DNA]</scope>
    <source>
        <strain evidence="3 4">DSM 25059</strain>
    </source>
</reference>
<keyword evidence="4" id="KW-1185">Reference proteome</keyword>